<feature type="DNA-binding region" description="OmpR/PhoB-type" evidence="7">
    <location>
        <begin position="124"/>
        <end position="223"/>
    </location>
</feature>
<organism evidence="10 11">
    <name type="scientific">Streptomyces solincola</name>
    <dbReference type="NCBI Taxonomy" id="2100817"/>
    <lineage>
        <taxon>Bacteria</taxon>
        <taxon>Bacillati</taxon>
        <taxon>Actinomycetota</taxon>
        <taxon>Actinomycetes</taxon>
        <taxon>Kitasatosporales</taxon>
        <taxon>Streptomycetaceae</taxon>
        <taxon>Streptomyces</taxon>
    </lineage>
</organism>
<comment type="caution">
    <text evidence="10">The sequence shown here is derived from an EMBL/GenBank/DDBJ whole genome shotgun (WGS) entry which is preliminary data.</text>
</comment>
<name>A0A2S9Q2D7_9ACTN</name>
<keyword evidence="2" id="KW-0902">Two-component regulatory system</keyword>
<dbReference type="PANTHER" id="PTHR48111:SF4">
    <property type="entry name" value="DNA-BINDING DUAL TRANSCRIPTIONAL REGULATOR OMPR"/>
    <property type="match status" value="1"/>
</dbReference>
<evidence type="ECO:0000256" key="6">
    <source>
        <dbReference type="PROSITE-ProRule" id="PRU00169"/>
    </source>
</evidence>
<dbReference type="InterPro" id="IPR011006">
    <property type="entry name" value="CheY-like_superfamily"/>
</dbReference>
<dbReference type="InterPro" id="IPR001867">
    <property type="entry name" value="OmpR/PhoB-type_DNA-bd"/>
</dbReference>
<dbReference type="GO" id="GO:0000156">
    <property type="term" value="F:phosphorelay response regulator activity"/>
    <property type="evidence" value="ECO:0007669"/>
    <property type="project" value="TreeGrafter"/>
</dbReference>
<dbReference type="FunFam" id="1.10.10.10:FF:000018">
    <property type="entry name" value="DNA-binding response regulator ResD"/>
    <property type="match status" value="1"/>
</dbReference>
<dbReference type="PROSITE" id="PS51755">
    <property type="entry name" value="OMPR_PHOB"/>
    <property type="match status" value="1"/>
</dbReference>
<sequence length="226" mass="24817">MRIVLIEDDEEISEILAQGLRTLRHEVLVSNSGSNGIGLSMTRDPDFVVLDLGLPDLDGLDVLKMIRSASSVPILVATGRGAEAQMIRGLELGADDYVVKPYTAGILHARIGAIARRSHQFATQDELQVGDLVVDLRGHTVHLDGRTLHLRPKEFQLLAYLVANSGRVIGKNELRAEVWDSDFACTDKTLAVHLSWLRRHLGESAAHPRYLHTVRGVGVKVMAPQP</sequence>
<evidence type="ECO:0000313" key="11">
    <source>
        <dbReference type="Proteomes" id="UP000239322"/>
    </source>
</evidence>
<evidence type="ECO:0000256" key="2">
    <source>
        <dbReference type="ARBA" id="ARBA00023012"/>
    </source>
</evidence>
<dbReference type="InterPro" id="IPR039420">
    <property type="entry name" value="WalR-like"/>
</dbReference>
<dbReference type="PANTHER" id="PTHR48111">
    <property type="entry name" value="REGULATOR OF RPOS"/>
    <property type="match status" value="1"/>
</dbReference>
<dbReference type="Proteomes" id="UP000239322">
    <property type="component" value="Unassembled WGS sequence"/>
</dbReference>
<keyword evidence="4 7" id="KW-0238">DNA-binding</keyword>
<keyword evidence="3" id="KW-0805">Transcription regulation</keyword>
<evidence type="ECO:0000256" key="3">
    <source>
        <dbReference type="ARBA" id="ARBA00023015"/>
    </source>
</evidence>
<keyword evidence="1 6" id="KW-0597">Phosphoprotein</keyword>
<dbReference type="InterPro" id="IPR001789">
    <property type="entry name" value="Sig_transdc_resp-reg_receiver"/>
</dbReference>
<reference evidence="10 11" key="1">
    <citation type="submission" date="2018-03" db="EMBL/GenBank/DDBJ databases">
        <title>Novel Streptomyces sp. from soil.</title>
        <authorList>
            <person name="Tan G.Y.A."/>
            <person name="Lee Z.Y."/>
        </authorList>
    </citation>
    <scope>NUCLEOTIDE SEQUENCE [LARGE SCALE GENOMIC DNA]</scope>
    <source>
        <strain evidence="10 11">ST5x</strain>
    </source>
</reference>
<dbReference type="GO" id="GO:0005829">
    <property type="term" value="C:cytosol"/>
    <property type="evidence" value="ECO:0007669"/>
    <property type="project" value="TreeGrafter"/>
</dbReference>
<evidence type="ECO:0000256" key="4">
    <source>
        <dbReference type="ARBA" id="ARBA00023125"/>
    </source>
</evidence>
<gene>
    <name evidence="10" type="ORF">C6N75_01965</name>
</gene>
<dbReference type="Pfam" id="PF00072">
    <property type="entry name" value="Response_reg"/>
    <property type="match status" value="1"/>
</dbReference>
<protein>
    <submittedName>
        <fullName evidence="10">DNA-binding response regulator</fullName>
    </submittedName>
</protein>
<accession>A0A2S9Q2D7</accession>
<dbReference type="Pfam" id="PF00486">
    <property type="entry name" value="Trans_reg_C"/>
    <property type="match status" value="1"/>
</dbReference>
<evidence type="ECO:0000256" key="7">
    <source>
        <dbReference type="PROSITE-ProRule" id="PRU01091"/>
    </source>
</evidence>
<keyword evidence="11" id="KW-1185">Reference proteome</keyword>
<feature type="domain" description="Response regulatory" evidence="8">
    <location>
        <begin position="2"/>
        <end position="115"/>
    </location>
</feature>
<dbReference type="InterPro" id="IPR036388">
    <property type="entry name" value="WH-like_DNA-bd_sf"/>
</dbReference>
<dbReference type="AlphaFoldDB" id="A0A2S9Q2D7"/>
<keyword evidence="5" id="KW-0804">Transcription</keyword>
<dbReference type="Gene3D" id="3.40.50.2300">
    <property type="match status" value="1"/>
</dbReference>
<dbReference type="Gene3D" id="1.10.10.10">
    <property type="entry name" value="Winged helix-like DNA-binding domain superfamily/Winged helix DNA-binding domain"/>
    <property type="match status" value="1"/>
</dbReference>
<dbReference type="EMBL" id="PVLV01000024">
    <property type="protein sequence ID" value="PRH80840.1"/>
    <property type="molecule type" value="Genomic_DNA"/>
</dbReference>
<dbReference type="GO" id="GO:0000976">
    <property type="term" value="F:transcription cis-regulatory region binding"/>
    <property type="evidence" value="ECO:0007669"/>
    <property type="project" value="TreeGrafter"/>
</dbReference>
<dbReference type="SMART" id="SM00862">
    <property type="entry name" value="Trans_reg_C"/>
    <property type="match status" value="1"/>
</dbReference>
<dbReference type="GO" id="GO:0032993">
    <property type="term" value="C:protein-DNA complex"/>
    <property type="evidence" value="ECO:0007669"/>
    <property type="project" value="TreeGrafter"/>
</dbReference>
<dbReference type="PROSITE" id="PS50110">
    <property type="entry name" value="RESPONSE_REGULATORY"/>
    <property type="match status" value="1"/>
</dbReference>
<evidence type="ECO:0000256" key="1">
    <source>
        <dbReference type="ARBA" id="ARBA00022553"/>
    </source>
</evidence>
<evidence type="ECO:0000259" key="8">
    <source>
        <dbReference type="PROSITE" id="PS50110"/>
    </source>
</evidence>
<evidence type="ECO:0000259" key="9">
    <source>
        <dbReference type="PROSITE" id="PS51755"/>
    </source>
</evidence>
<feature type="modified residue" description="4-aspartylphosphate" evidence="6">
    <location>
        <position position="51"/>
    </location>
</feature>
<dbReference type="SMART" id="SM00448">
    <property type="entry name" value="REC"/>
    <property type="match status" value="1"/>
</dbReference>
<dbReference type="RefSeq" id="WP_105867088.1">
    <property type="nucleotide sequence ID" value="NZ_PVLV01000024.1"/>
</dbReference>
<dbReference type="GO" id="GO:0006355">
    <property type="term" value="P:regulation of DNA-templated transcription"/>
    <property type="evidence" value="ECO:0007669"/>
    <property type="project" value="InterPro"/>
</dbReference>
<dbReference type="OrthoDB" id="9790442at2"/>
<dbReference type="SUPFAM" id="SSF52172">
    <property type="entry name" value="CheY-like"/>
    <property type="match status" value="1"/>
</dbReference>
<evidence type="ECO:0000256" key="5">
    <source>
        <dbReference type="ARBA" id="ARBA00023163"/>
    </source>
</evidence>
<dbReference type="CDD" id="cd00383">
    <property type="entry name" value="trans_reg_C"/>
    <property type="match status" value="1"/>
</dbReference>
<proteinExistence type="predicted"/>
<feature type="domain" description="OmpR/PhoB-type" evidence="9">
    <location>
        <begin position="124"/>
        <end position="223"/>
    </location>
</feature>
<dbReference type="Gene3D" id="6.10.250.690">
    <property type="match status" value="1"/>
</dbReference>
<evidence type="ECO:0000313" key="10">
    <source>
        <dbReference type="EMBL" id="PRH80840.1"/>
    </source>
</evidence>